<feature type="transmembrane region" description="Helical" evidence="1">
    <location>
        <begin position="113"/>
        <end position="134"/>
    </location>
</feature>
<reference evidence="2" key="1">
    <citation type="submission" date="2019-10" db="EMBL/GenBank/DDBJ databases">
        <authorList>
            <consortium name="Genoscope - CEA"/>
            <person name="William W."/>
        </authorList>
    </citation>
    <scope>NUCLEOTIDE SEQUENCE [LARGE SCALE GENOMIC DNA]</scope>
    <source>
        <strain evidence="2">BBR_PRJEB10992</strain>
    </source>
</reference>
<evidence type="ECO:0000313" key="2">
    <source>
        <dbReference type="EMBL" id="VXD23478.1"/>
    </source>
</evidence>
<dbReference type="EMBL" id="CZCU02000155">
    <property type="protein sequence ID" value="VXD23478.1"/>
    <property type="molecule type" value="Genomic_DNA"/>
</dbReference>
<keyword evidence="1" id="KW-0472">Membrane</keyword>
<dbReference type="Proteomes" id="UP000184550">
    <property type="component" value="Unassembled WGS sequence"/>
</dbReference>
<keyword evidence="1" id="KW-1133">Transmembrane helix</keyword>
<evidence type="ECO:0000313" key="3">
    <source>
        <dbReference type="Proteomes" id="UP000184550"/>
    </source>
</evidence>
<feature type="transmembrane region" description="Helical" evidence="1">
    <location>
        <begin position="41"/>
        <end position="60"/>
    </location>
</feature>
<protein>
    <submittedName>
        <fullName evidence="2">Uncharacterized protein</fullName>
    </submittedName>
</protein>
<proteinExistence type="predicted"/>
<keyword evidence="1" id="KW-0812">Transmembrane</keyword>
<dbReference type="AlphaFoldDB" id="A0A7Z9E3N2"/>
<dbReference type="RefSeq" id="WP_083625550.1">
    <property type="nucleotide sequence ID" value="NZ_LR734879.1"/>
</dbReference>
<accession>A0A7Z9E3N2</accession>
<feature type="transmembrane region" description="Helical" evidence="1">
    <location>
        <begin position="146"/>
        <end position="169"/>
    </location>
</feature>
<comment type="caution">
    <text evidence="2">The sequence shown here is derived from an EMBL/GenBank/DDBJ whole genome shotgun (WGS) entry which is preliminary data.</text>
</comment>
<feature type="transmembrane region" description="Helical" evidence="1">
    <location>
        <begin position="72"/>
        <end position="93"/>
    </location>
</feature>
<sequence>MILNLLIISLFWSVGLLLDLWDIARYVPTVDILTSELLQERILVGAACGLIGGLSVGWGLKKVIPSLSGIRVVIIALMWAIAFAIGVQLSAYINEYDLAFNQLHLDSFTLGSIRQLINFTIAGLIGGCFMGLVVKKIDPSISFLKIILIIGCWWSSLILAAGLIFIIPWQGGTGILRSFLAGLSIAILGAGIMFLQVKFLPSEEISS</sequence>
<gene>
    <name evidence="2" type="ORF">PL8927_780120</name>
</gene>
<feature type="transmembrane region" description="Helical" evidence="1">
    <location>
        <begin position="175"/>
        <end position="195"/>
    </location>
</feature>
<dbReference type="OrthoDB" id="9822020at2"/>
<evidence type="ECO:0000256" key="1">
    <source>
        <dbReference type="SAM" id="Phobius"/>
    </source>
</evidence>
<name>A0A7Z9E3N2_9CYAN</name>
<organism evidence="2 3">
    <name type="scientific">Planktothrix serta PCC 8927</name>
    <dbReference type="NCBI Taxonomy" id="671068"/>
    <lineage>
        <taxon>Bacteria</taxon>
        <taxon>Bacillati</taxon>
        <taxon>Cyanobacteriota</taxon>
        <taxon>Cyanophyceae</taxon>
        <taxon>Oscillatoriophycideae</taxon>
        <taxon>Oscillatoriales</taxon>
        <taxon>Microcoleaceae</taxon>
        <taxon>Planktothrix</taxon>
    </lineage>
</organism>
<keyword evidence="3" id="KW-1185">Reference proteome</keyword>